<dbReference type="AlphaFoldDB" id="A0A7K1S7I2"/>
<protein>
    <recommendedName>
        <fullName evidence="6">RNA polymerase sigma factor</fullName>
    </recommendedName>
</protein>
<feature type="domain" description="RNA polymerase sigma-70 region 2" evidence="7">
    <location>
        <begin position="26"/>
        <end position="92"/>
    </location>
</feature>
<dbReference type="InterPro" id="IPR013324">
    <property type="entry name" value="RNA_pol_sigma_r3/r4-like"/>
</dbReference>
<evidence type="ECO:0000256" key="1">
    <source>
        <dbReference type="ARBA" id="ARBA00010641"/>
    </source>
</evidence>
<evidence type="ECO:0000256" key="2">
    <source>
        <dbReference type="ARBA" id="ARBA00023015"/>
    </source>
</evidence>
<dbReference type="GO" id="GO:0006352">
    <property type="term" value="P:DNA-templated transcription initiation"/>
    <property type="evidence" value="ECO:0007669"/>
    <property type="project" value="InterPro"/>
</dbReference>
<dbReference type="Pfam" id="PF08281">
    <property type="entry name" value="Sigma70_r4_2"/>
    <property type="match status" value="1"/>
</dbReference>
<dbReference type="GO" id="GO:0003677">
    <property type="term" value="F:DNA binding"/>
    <property type="evidence" value="ECO:0007669"/>
    <property type="project" value="UniProtKB-KW"/>
</dbReference>
<dbReference type="InterPro" id="IPR014284">
    <property type="entry name" value="RNA_pol_sigma-70_dom"/>
</dbReference>
<evidence type="ECO:0000256" key="4">
    <source>
        <dbReference type="ARBA" id="ARBA00023125"/>
    </source>
</evidence>
<dbReference type="Pfam" id="PF04542">
    <property type="entry name" value="Sigma70_r2"/>
    <property type="match status" value="1"/>
</dbReference>
<evidence type="ECO:0000256" key="6">
    <source>
        <dbReference type="RuleBase" id="RU000716"/>
    </source>
</evidence>
<keyword evidence="4 6" id="KW-0238">DNA-binding</keyword>
<sequence length="198" mass="22446">MNNLPNLPLLIEELQKGNELAFREFYDQTKSRVFTLTLGYVRNREDAEEITQDVFVEVFRSASTFKGDASATTWLYRIAVNKSLDFLKHRKRQKRFAFITSLFDSSTGEVLHQPTDFFHPGIALEKQESAAILFQAINKLSDKQKTAYILTKVEGLNNIEAAQVMTISVGAVESLLQRATENLKKQLAGYYKSLVNSG</sequence>
<organism evidence="9 10">
    <name type="scientific">Spirosoma arboris</name>
    <dbReference type="NCBI Taxonomy" id="2682092"/>
    <lineage>
        <taxon>Bacteria</taxon>
        <taxon>Pseudomonadati</taxon>
        <taxon>Bacteroidota</taxon>
        <taxon>Cytophagia</taxon>
        <taxon>Cytophagales</taxon>
        <taxon>Cytophagaceae</taxon>
        <taxon>Spirosoma</taxon>
    </lineage>
</organism>
<evidence type="ECO:0000259" key="7">
    <source>
        <dbReference type="Pfam" id="PF04542"/>
    </source>
</evidence>
<dbReference type="PANTHER" id="PTHR43133">
    <property type="entry name" value="RNA POLYMERASE ECF-TYPE SIGMA FACTO"/>
    <property type="match status" value="1"/>
</dbReference>
<name>A0A7K1S7I2_9BACT</name>
<dbReference type="CDD" id="cd06171">
    <property type="entry name" value="Sigma70_r4"/>
    <property type="match status" value="1"/>
</dbReference>
<dbReference type="SUPFAM" id="SSF88659">
    <property type="entry name" value="Sigma3 and sigma4 domains of RNA polymerase sigma factors"/>
    <property type="match status" value="1"/>
</dbReference>
<dbReference type="InterPro" id="IPR013249">
    <property type="entry name" value="RNA_pol_sigma70_r4_t2"/>
</dbReference>
<dbReference type="Gene3D" id="1.10.10.10">
    <property type="entry name" value="Winged helix-like DNA-binding domain superfamily/Winged helix DNA-binding domain"/>
    <property type="match status" value="1"/>
</dbReference>
<proteinExistence type="inferred from homology"/>
<keyword evidence="10" id="KW-1185">Reference proteome</keyword>
<dbReference type="InterPro" id="IPR013325">
    <property type="entry name" value="RNA_pol_sigma_r2"/>
</dbReference>
<dbReference type="InterPro" id="IPR000838">
    <property type="entry name" value="RNA_pol_sigma70_ECF_CS"/>
</dbReference>
<dbReference type="NCBIfam" id="TIGR02937">
    <property type="entry name" value="sigma70-ECF"/>
    <property type="match status" value="1"/>
</dbReference>
<accession>A0A7K1S7I2</accession>
<dbReference type="EMBL" id="WPIN01000002">
    <property type="protein sequence ID" value="MVM29767.1"/>
    <property type="molecule type" value="Genomic_DNA"/>
</dbReference>
<feature type="domain" description="RNA polymerase sigma factor 70 region 4 type 2" evidence="8">
    <location>
        <begin position="133"/>
        <end position="179"/>
    </location>
</feature>
<dbReference type="PROSITE" id="PS01063">
    <property type="entry name" value="SIGMA70_ECF"/>
    <property type="match status" value="1"/>
</dbReference>
<keyword evidence="3 6" id="KW-0731">Sigma factor</keyword>
<dbReference type="InterPro" id="IPR039425">
    <property type="entry name" value="RNA_pol_sigma-70-like"/>
</dbReference>
<evidence type="ECO:0000259" key="8">
    <source>
        <dbReference type="Pfam" id="PF08281"/>
    </source>
</evidence>
<dbReference type="Proteomes" id="UP000436006">
    <property type="component" value="Unassembled WGS sequence"/>
</dbReference>
<comment type="similarity">
    <text evidence="1 6">Belongs to the sigma-70 factor family. ECF subfamily.</text>
</comment>
<reference evidence="9 10" key="1">
    <citation type="submission" date="2019-12" db="EMBL/GenBank/DDBJ databases">
        <title>Spirosoma sp. HMF4905 genome sequencing and assembly.</title>
        <authorList>
            <person name="Kang H."/>
            <person name="Cha I."/>
            <person name="Kim H."/>
            <person name="Joh K."/>
        </authorList>
    </citation>
    <scope>NUCLEOTIDE SEQUENCE [LARGE SCALE GENOMIC DNA]</scope>
    <source>
        <strain evidence="9 10">HMF4905</strain>
    </source>
</reference>
<gene>
    <name evidence="9" type="ORF">GO755_06965</name>
</gene>
<keyword evidence="2 6" id="KW-0805">Transcription regulation</keyword>
<dbReference type="SUPFAM" id="SSF88946">
    <property type="entry name" value="Sigma2 domain of RNA polymerase sigma factors"/>
    <property type="match status" value="1"/>
</dbReference>
<evidence type="ECO:0000313" key="9">
    <source>
        <dbReference type="EMBL" id="MVM29767.1"/>
    </source>
</evidence>
<keyword evidence="5 6" id="KW-0804">Transcription</keyword>
<dbReference type="GO" id="GO:0016987">
    <property type="term" value="F:sigma factor activity"/>
    <property type="evidence" value="ECO:0007669"/>
    <property type="project" value="UniProtKB-KW"/>
</dbReference>
<evidence type="ECO:0000256" key="3">
    <source>
        <dbReference type="ARBA" id="ARBA00023082"/>
    </source>
</evidence>
<dbReference type="InterPro" id="IPR036388">
    <property type="entry name" value="WH-like_DNA-bd_sf"/>
</dbReference>
<dbReference type="PANTHER" id="PTHR43133:SF8">
    <property type="entry name" value="RNA POLYMERASE SIGMA FACTOR HI_1459-RELATED"/>
    <property type="match status" value="1"/>
</dbReference>
<comment type="caution">
    <text evidence="9">The sequence shown here is derived from an EMBL/GenBank/DDBJ whole genome shotgun (WGS) entry which is preliminary data.</text>
</comment>
<evidence type="ECO:0000256" key="5">
    <source>
        <dbReference type="ARBA" id="ARBA00023163"/>
    </source>
</evidence>
<evidence type="ECO:0000313" key="10">
    <source>
        <dbReference type="Proteomes" id="UP000436006"/>
    </source>
</evidence>
<dbReference type="Gene3D" id="1.10.1740.10">
    <property type="match status" value="1"/>
</dbReference>
<dbReference type="InterPro" id="IPR007627">
    <property type="entry name" value="RNA_pol_sigma70_r2"/>
</dbReference>